<dbReference type="Pfam" id="PF01471">
    <property type="entry name" value="PG_binding_1"/>
    <property type="match status" value="1"/>
</dbReference>
<dbReference type="KEGG" id="ipo:Ilyop_2322"/>
<dbReference type="InterPro" id="IPR002477">
    <property type="entry name" value="Peptidoglycan-bd-like"/>
</dbReference>
<gene>
    <name evidence="7" type="ordered locus">Ilyop_2322</name>
</gene>
<keyword evidence="5" id="KW-0961">Cell wall biogenesis/degradation</keyword>
<organism evidence="7 8">
    <name type="scientific">Ilyobacter polytropus (strain ATCC 51220 / DSM 2926 / LMG 16218 / CuHBu1)</name>
    <dbReference type="NCBI Taxonomy" id="572544"/>
    <lineage>
        <taxon>Bacteria</taxon>
        <taxon>Fusobacteriati</taxon>
        <taxon>Fusobacteriota</taxon>
        <taxon>Fusobacteriia</taxon>
        <taxon>Fusobacteriales</taxon>
        <taxon>Fusobacteriaceae</taxon>
        <taxon>Ilyobacter</taxon>
    </lineage>
</organism>
<geneLocation type="plasmid" evidence="7 8">
    <name>pILYOP01</name>
</geneLocation>
<dbReference type="AlphaFoldDB" id="E3HD82"/>
<dbReference type="FunFam" id="3.40.80.10:FF:000003">
    <property type="entry name" value="N-acetylmuramoyl-L-alanine amidase"/>
    <property type="match status" value="1"/>
</dbReference>
<dbReference type="SUPFAM" id="SSF55846">
    <property type="entry name" value="N-acetylmuramoyl-L-alanine amidase-like"/>
    <property type="match status" value="1"/>
</dbReference>
<dbReference type="GO" id="GO:0071555">
    <property type="term" value="P:cell wall organization"/>
    <property type="evidence" value="ECO:0007669"/>
    <property type="project" value="UniProtKB-KW"/>
</dbReference>
<accession>E3HD82</accession>
<keyword evidence="4 7" id="KW-0378">Hydrolase</keyword>
<dbReference type="EMBL" id="CP002282">
    <property type="protein sequence ID" value="ADO84082.1"/>
    <property type="molecule type" value="Genomic_DNA"/>
</dbReference>
<dbReference type="PANTHER" id="PTHR30417:SF1">
    <property type="entry name" value="N-ACETYLMURAMOYL-L-ALANINE AMIDASE AMID"/>
    <property type="match status" value="1"/>
</dbReference>
<keyword evidence="8" id="KW-1185">Reference proteome</keyword>
<dbReference type="GO" id="GO:0009253">
    <property type="term" value="P:peptidoglycan catabolic process"/>
    <property type="evidence" value="ECO:0007669"/>
    <property type="project" value="InterPro"/>
</dbReference>
<dbReference type="SMART" id="SM00644">
    <property type="entry name" value="Ami_2"/>
    <property type="match status" value="1"/>
</dbReference>
<dbReference type="GO" id="GO:0008745">
    <property type="term" value="F:N-acetylmuramoyl-L-alanine amidase activity"/>
    <property type="evidence" value="ECO:0007669"/>
    <property type="project" value="UniProtKB-EC"/>
</dbReference>
<dbReference type="EC" id="3.5.1.28" evidence="3"/>
<dbReference type="InterPro" id="IPR036366">
    <property type="entry name" value="PGBDSf"/>
</dbReference>
<name>E3HD82_ILYPC</name>
<evidence type="ECO:0000313" key="8">
    <source>
        <dbReference type="Proteomes" id="UP000006875"/>
    </source>
</evidence>
<evidence type="ECO:0000256" key="4">
    <source>
        <dbReference type="ARBA" id="ARBA00022801"/>
    </source>
</evidence>
<evidence type="ECO:0000256" key="1">
    <source>
        <dbReference type="ARBA" id="ARBA00001561"/>
    </source>
</evidence>
<protein>
    <recommendedName>
        <fullName evidence="3">N-acetylmuramoyl-L-alanine amidase</fullName>
        <ecNumber evidence="3">3.5.1.28</ecNumber>
    </recommendedName>
</protein>
<dbReference type="InterPro" id="IPR036505">
    <property type="entry name" value="Amidase/PGRP_sf"/>
</dbReference>
<evidence type="ECO:0000256" key="3">
    <source>
        <dbReference type="ARBA" id="ARBA00011901"/>
    </source>
</evidence>
<evidence type="ECO:0000259" key="6">
    <source>
        <dbReference type="SMART" id="SM00644"/>
    </source>
</evidence>
<dbReference type="InterPro" id="IPR036365">
    <property type="entry name" value="PGBD-like_sf"/>
</dbReference>
<dbReference type="Gene3D" id="1.10.101.10">
    <property type="entry name" value="PGBD-like superfamily/PGBD"/>
    <property type="match status" value="1"/>
</dbReference>
<dbReference type="HOGENOM" id="CLU_049290_2_1_0"/>
<dbReference type="PANTHER" id="PTHR30417">
    <property type="entry name" value="N-ACETYLMURAMOYL-L-ALANINE AMIDASE AMID"/>
    <property type="match status" value="1"/>
</dbReference>
<evidence type="ECO:0000256" key="5">
    <source>
        <dbReference type="ARBA" id="ARBA00023316"/>
    </source>
</evidence>
<reference evidence="7 8" key="1">
    <citation type="journal article" date="2010" name="Stand. Genomic Sci.">
        <title>Complete genome sequence of Ilyobacter polytropus type strain (CuHbu1).</title>
        <authorList>
            <person name="Sikorski J."/>
            <person name="Chertkov O."/>
            <person name="Lapidus A."/>
            <person name="Nolan M."/>
            <person name="Lucas S."/>
            <person name="Del Rio T.G."/>
            <person name="Tice H."/>
            <person name="Cheng J.F."/>
            <person name="Tapia R."/>
            <person name="Han C."/>
            <person name="Goodwin L."/>
            <person name="Pitluck S."/>
            <person name="Liolios K."/>
            <person name="Ivanova N."/>
            <person name="Mavromatis K."/>
            <person name="Mikhailova N."/>
            <person name="Pati A."/>
            <person name="Chen A."/>
            <person name="Palaniappan K."/>
            <person name="Land M."/>
            <person name="Hauser L."/>
            <person name="Chang Y.J."/>
            <person name="Jeffries C.D."/>
            <person name="Brambilla E."/>
            <person name="Yasawong M."/>
            <person name="Rohde M."/>
            <person name="Pukall R."/>
            <person name="Spring S."/>
            <person name="Goker M."/>
            <person name="Woyke T."/>
            <person name="Bristow J."/>
            <person name="Eisen J.A."/>
            <person name="Markowitz V."/>
            <person name="Hugenholtz P."/>
            <person name="Kyrpides N.C."/>
            <person name="Klenk H.P."/>
        </authorList>
    </citation>
    <scope>NUCLEOTIDE SEQUENCE [LARGE SCALE GENOMIC DNA]</scope>
    <source>
        <strain evidence="8">ATCC 51220 / DSM 2926 / LMG 16218 / CuHBu1</strain>
        <plasmid evidence="8">pILYOP01</plasmid>
    </source>
</reference>
<dbReference type="RefSeq" id="WP_013388741.1">
    <property type="nucleotide sequence ID" value="NC_014633.1"/>
</dbReference>
<dbReference type="CDD" id="cd06583">
    <property type="entry name" value="PGRP"/>
    <property type="match status" value="1"/>
</dbReference>
<dbReference type="PROSITE" id="PS51257">
    <property type="entry name" value="PROKAR_LIPOPROTEIN"/>
    <property type="match status" value="1"/>
</dbReference>
<dbReference type="Gene3D" id="3.40.80.10">
    <property type="entry name" value="Peptidoglycan recognition protein-like"/>
    <property type="match status" value="1"/>
</dbReference>
<dbReference type="InterPro" id="IPR051206">
    <property type="entry name" value="NAMLAA_amidase_2"/>
</dbReference>
<comment type="similarity">
    <text evidence="2">Belongs to the N-acetylmuramoyl-L-alanine amidase 2 family.</text>
</comment>
<dbReference type="GO" id="GO:0009254">
    <property type="term" value="P:peptidoglycan turnover"/>
    <property type="evidence" value="ECO:0007669"/>
    <property type="project" value="TreeGrafter"/>
</dbReference>
<feature type="domain" description="N-acetylmuramoyl-L-alanine amidase" evidence="6">
    <location>
        <begin position="24"/>
        <end position="165"/>
    </location>
</feature>
<dbReference type="Pfam" id="PF01510">
    <property type="entry name" value="Amidase_2"/>
    <property type="match status" value="1"/>
</dbReference>
<comment type="catalytic activity">
    <reaction evidence="1">
        <text>Hydrolyzes the link between N-acetylmuramoyl residues and L-amino acid residues in certain cell-wall glycopeptides.</text>
        <dbReference type="EC" id="3.5.1.28"/>
    </reaction>
</comment>
<dbReference type="SUPFAM" id="SSF47090">
    <property type="entry name" value="PGBD-like"/>
    <property type="match status" value="1"/>
</dbReference>
<evidence type="ECO:0000313" key="7">
    <source>
        <dbReference type="EMBL" id="ADO84082.1"/>
    </source>
</evidence>
<dbReference type="Proteomes" id="UP000006875">
    <property type="component" value="Plasmid pILYOP01"/>
</dbReference>
<sequence>MRLLLVIISIILTGCSMVNYEIDNITYTAKGKNQRVKFIILHYTACNDKISIKTLTKENVSSHYLITTLRWDPIFQLVSENERAWHAGFSSFNGRTNLNDTSIGIEIVNLGFSEVDGELQFYSFEESQIRKTAHLLKKTSKKFNIEPTNILGHSDIAPGRKSDPGPRFPWERLYKEFGIGAWYDHADYNFYYDSAIFDIYSIEDIQSEFKKYGYDMEISGQWNEKEKNVLKAFQMHFRPKNISGQMDLETFAIIKSLNHKYR</sequence>
<proteinExistence type="inferred from homology"/>
<keyword evidence="7" id="KW-0614">Plasmid</keyword>
<evidence type="ECO:0000256" key="2">
    <source>
        <dbReference type="ARBA" id="ARBA00007553"/>
    </source>
</evidence>
<dbReference type="InterPro" id="IPR002502">
    <property type="entry name" value="Amidase_domain"/>
</dbReference>